<accession>A0A2A9P153</accession>
<dbReference type="EMBL" id="LAZP02001993">
    <property type="protein sequence ID" value="PFH54901.1"/>
    <property type="molecule type" value="Genomic_DNA"/>
</dbReference>
<gene>
    <name evidence="2" type="ORF">XA68_12321</name>
</gene>
<organism evidence="2 3">
    <name type="scientific">Ophiocordyceps unilateralis</name>
    <name type="common">Zombie-ant fungus</name>
    <name type="synonym">Torrubia unilateralis</name>
    <dbReference type="NCBI Taxonomy" id="268505"/>
    <lineage>
        <taxon>Eukaryota</taxon>
        <taxon>Fungi</taxon>
        <taxon>Dikarya</taxon>
        <taxon>Ascomycota</taxon>
        <taxon>Pezizomycotina</taxon>
        <taxon>Sordariomycetes</taxon>
        <taxon>Hypocreomycetidae</taxon>
        <taxon>Hypocreales</taxon>
        <taxon>Ophiocordycipitaceae</taxon>
        <taxon>Ophiocordyceps</taxon>
    </lineage>
</organism>
<dbReference type="AlphaFoldDB" id="A0A2A9P153"/>
<comment type="caution">
    <text evidence="2">The sequence shown here is derived from an EMBL/GenBank/DDBJ whole genome shotgun (WGS) entry which is preliminary data.</text>
</comment>
<proteinExistence type="predicted"/>
<evidence type="ECO:0000256" key="1">
    <source>
        <dbReference type="SAM" id="MobiDB-lite"/>
    </source>
</evidence>
<feature type="region of interest" description="Disordered" evidence="1">
    <location>
        <begin position="18"/>
        <end position="78"/>
    </location>
</feature>
<name>A0A2A9P153_OPHUN</name>
<dbReference type="Proteomes" id="UP000037136">
    <property type="component" value="Unassembled WGS sequence"/>
</dbReference>
<evidence type="ECO:0000313" key="3">
    <source>
        <dbReference type="Proteomes" id="UP000037136"/>
    </source>
</evidence>
<evidence type="ECO:0000313" key="2">
    <source>
        <dbReference type="EMBL" id="PFH54901.1"/>
    </source>
</evidence>
<feature type="compositionally biased region" description="Polar residues" evidence="1">
    <location>
        <begin position="38"/>
        <end position="58"/>
    </location>
</feature>
<reference evidence="2 3" key="2">
    <citation type="journal article" date="2017" name="Sci. Rep.">
        <title>Ant-infecting Ophiocordyceps genomes reveal a high diversity of potential behavioral manipulation genes and a possible major role for enterotoxins.</title>
        <authorList>
            <person name="de Bekker C."/>
            <person name="Ohm R.A."/>
            <person name="Evans H.C."/>
            <person name="Brachmann A."/>
            <person name="Hughes D.P."/>
        </authorList>
    </citation>
    <scope>NUCLEOTIDE SEQUENCE [LARGE SCALE GENOMIC DNA]</scope>
    <source>
        <strain evidence="2 3">SC16a</strain>
    </source>
</reference>
<protein>
    <submittedName>
        <fullName evidence="2">Uncharacterized protein</fullName>
    </submittedName>
</protein>
<reference evidence="2 3" key="1">
    <citation type="journal article" date="2015" name="BMC Genomics">
        <title>Gene expression during zombie ant biting behavior reflects the complexity underlying fungal parasitic behavioral manipulation.</title>
        <authorList>
            <person name="de Bekker C."/>
            <person name="Ohm R.A."/>
            <person name="Loreto R.G."/>
            <person name="Sebastian A."/>
            <person name="Albert I."/>
            <person name="Merrow M."/>
            <person name="Brachmann A."/>
            <person name="Hughes D.P."/>
        </authorList>
    </citation>
    <scope>NUCLEOTIDE SEQUENCE [LARGE SCALE GENOMIC DNA]</scope>
    <source>
        <strain evidence="2 3">SC16a</strain>
    </source>
</reference>
<keyword evidence="3" id="KW-1185">Reference proteome</keyword>
<sequence>MQVSFSPRFRTFWREIVGNDGSAGASSGINRRGGAQVNKRSGSVCQGSNTPAQTQNLGATPHQCRNERATPSGGTADG</sequence>